<keyword evidence="3" id="KW-1185">Reference proteome</keyword>
<dbReference type="OrthoDB" id="9776801at2"/>
<reference evidence="2 3" key="1">
    <citation type="submission" date="2016-10" db="EMBL/GenBank/DDBJ databases">
        <authorList>
            <person name="de Groot N.N."/>
        </authorList>
    </citation>
    <scope>NUCLEOTIDE SEQUENCE [LARGE SCALE GENOMIC DNA]</scope>
    <source>
        <strain evidence="3">P4B,CCM 7963,CECT 7998,DSM 25260,IBRC-M 10614,KCTC 13821</strain>
    </source>
</reference>
<name>A0A1G8I8L4_9BACI</name>
<dbReference type="Proteomes" id="UP000199017">
    <property type="component" value="Unassembled WGS sequence"/>
</dbReference>
<dbReference type="CDD" id="cd13603">
    <property type="entry name" value="PBP2_TRAP_Siap_TeaA_like"/>
    <property type="match status" value="1"/>
</dbReference>
<dbReference type="STRING" id="930129.SAMN05216352_10585"/>
<dbReference type="NCBIfam" id="NF037995">
    <property type="entry name" value="TRAP_S1"/>
    <property type="match status" value="1"/>
</dbReference>
<keyword evidence="1" id="KW-0732">Signal</keyword>
<protein>
    <submittedName>
        <fullName evidence="2">Extracellular solute-binding protein, family 7</fullName>
    </submittedName>
</protein>
<evidence type="ECO:0000313" key="3">
    <source>
        <dbReference type="Proteomes" id="UP000199017"/>
    </source>
</evidence>
<gene>
    <name evidence="2" type="ORF">SAMN05216352_10585</name>
</gene>
<dbReference type="PROSITE" id="PS51257">
    <property type="entry name" value="PROKAR_LIPOPROTEIN"/>
    <property type="match status" value="1"/>
</dbReference>
<dbReference type="GO" id="GO:0055085">
    <property type="term" value="P:transmembrane transport"/>
    <property type="evidence" value="ECO:0007669"/>
    <property type="project" value="InterPro"/>
</dbReference>
<proteinExistence type="predicted"/>
<dbReference type="EMBL" id="FNDU01000005">
    <property type="protein sequence ID" value="SDI15236.1"/>
    <property type="molecule type" value="Genomic_DNA"/>
</dbReference>
<dbReference type="Gene3D" id="3.40.190.170">
    <property type="entry name" value="Bacterial extracellular solute-binding protein, family 7"/>
    <property type="match status" value="1"/>
</dbReference>
<dbReference type="AlphaFoldDB" id="A0A1G8I8L4"/>
<dbReference type="Pfam" id="PF03480">
    <property type="entry name" value="DctP"/>
    <property type="match status" value="1"/>
</dbReference>
<sequence length="222" mass="24548">MKKYLMVSLAVVFLLAGCGEEESAGGSDETTGKSDDTVHLTFATTNDDSGITAAMREHFDERITELSDGSIEVEYFMGGQLGGENEQLSQMEAGEIDLGMGVLHADSYYPEYNAINVPFLFKDFEAMQKFIDDDMRQQINEKAIEEGGIRTLGMQSYGGRWVTSNKPFSNPEELEGLKIRMPEFETWVPVFEELGALPTPISASEIVSALQTGTVDLPRKYT</sequence>
<evidence type="ECO:0000256" key="1">
    <source>
        <dbReference type="ARBA" id="ARBA00022729"/>
    </source>
</evidence>
<evidence type="ECO:0000313" key="2">
    <source>
        <dbReference type="EMBL" id="SDI15236.1"/>
    </source>
</evidence>
<accession>A0A1G8I8L4</accession>
<organism evidence="2 3">
    <name type="scientific">Alteribacillus bidgolensis</name>
    <dbReference type="NCBI Taxonomy" id="930129"/>
    <lineage>
        <taxon>Bacteria</taxon>
        <taxon>Bacillati</taxon>
        <taxon>Bacillota</taxon>
        <taxon>Bacilli</taxon>
        <taxon>Bacillales</taxon>
        <taxon>Bacillaceae</taxon>
        <taxon>Alteribacillus</taxon>
    </lineage>
</organism>
<dbReference type="InterPro" id="IPR018389">
    <property type="entry name" value="DctP_fam"/>
</dbReference>
<dbReference type="InterPro" id="IPR038404">
    <property type="entry name" value="TRAP_DctP_sf"/>
</dbReference>
<dbReference type="PANTHER" id="PTHR33376">
    <property type="match status" value="1"/>
</dbReference>
<dbReference type="PANTHER" id="PTHR33376:SF4">
    <property type="entry name" value="SIALIC ACID-BINDING PERIPLASMIC PROTEIN SIAP"/>
    <property type="match status" value="1"/>
</dbReference>
<dbReference type="RefSeq" id="WP_091584342.1">
    <property type="nucleotide sequence ID" value="NZ_FNDU01000005.1"/>
</dbReference>